<accession>A0ABU8XWL5</accession>
<evidence type="ECO:0000313" key="2">
    <source>
        <dbReference type="EMBL" id="MEK0084810.1"/>
    </source>
</evidence>
<feature type="transmembrane region" description="Helical" evidence="1">
    <location>
        <begin position="236"/>
        <end position="253"/>
    </location>
</feature>
<name>A0ABU8XWL5_9PROT</name>
<organism evidence="2 3">
    <name type="scientific">Benzoatithermus flavus</name>
    <dbReference type="NCBI Taxonomy" id="3108223"/>
    <lineage>
        <taxon>Bacteria</taxon>
        <taxon>Pseudomonadati</taxon>
        <taxon>Pseudomonadota</taxon>
        <taxon>Alphaproteobacteria</taxon>
        <taxon>Geminicoccales</taxon>
        <taxon>Geminicoccaceae</taxon>
        <taxon>Benzoatithermus</taxon>
    </lineage>
</organism>
<feature type="transmembrane region" description="Helical" evidence="1">
    <location>
        <begin position="194"/>
        <end position="224"/>
    </location>
</feature>
<feature type="transmembrane region" description="Helical" evidence="1">
    <location>
        <begin position="57"/>
        <end position="82"/>
    </location>
</feature>
<dbReference type="Proteomes" id="UP001375743">
    <property type="component" value="Unassembled WGS sequence"/>
</dbReference>
<reference evidence="2 3" key="1">
    <citation type="submission" date="2024-01" db="EMBL/GenBank/DDBJ databases">
        <title>Multi-omics insights into the function and evolution of sodium benzoate biodegradation pathways in Benzoatithermus flavus gen. nov., sp. nov. from hot spring.</title>
        <authorList>
            <person name="Hu C.-J."/>
            <person name="Li W.-J."/>
        </authorList>
    </citation>
    <scope>NUCLEOTIDE SEQUENCE [LARGE SCALE GENOMIC DNA]</scope>
    <source>
        <strain evidence="2 3">SYSU G07066</strain>
    </source>
</reference>
<protein>
    <submittedName>
        <fullName evidence="2">DUF2182 domain-containing protein</fullName>
    </submittedName>
</protein>
<evidence type="ECO:0000313" key="3">
    <source>
        <dbReference type="Proteomes" id="UP001375743"/>
    </source>
</evidence>
<feature type="transmembrane region" description="Helical" evidence="1">
    <location>
        <begin position="134"/>
        <end position="155"/>
    </location>
</feature>
<feature type="transmembrane region" description="Helical" evidence="1">
    <location>
        <begin position="16"/>
        <end position="37"/>
    </location>
</feature>
<feature type="transmembrane region" description="Helical" evidence="1">
    <location>
        <begin position="94"/>
        <end position="114"/>
    </location>
</feature>
<dbReference type="EMBL" id="JBBLZC010000018">
    <property type="protein sequence ID" value="MEK0084810.1"/>
    <property type="molecule type" value="Genomic_DNA"/>
</dbReference>
<keyword evidence="3" id="KW-1185">Reference proteome</keyword>
<proteinExistence type="predicted"/>
<keyword evidence="1" id="KW-0812">Transmembrane</keyword>
<dbReference type="InterPro" id="IPR018688">
    <property type="entry name" value="PpoB2-like"/>
</dbReference>
<keyword evidence="1" id="KW-1133">Transmembrane helix</keyword>
<comment type="caution">
    <text evidence="2">The sequence shown here is derived from an EMBL/GenBank/DDBJ whole genome shotgun (WGS) entry which is preliminary data.</text>
</comment>
<dbReference type="RefSeq" id="WP_418160662.1">
    <property type="nucleotide sequence ID" value="NZ_JBBLZC010000018.1"/>
</dbReference>
<gene>
    <name evidence="2" type="ORF">U1T56_16780</name>
</gene>
<evidence type="ECO:0000256" key="1">
    <source>
        <dbReference type="SAM" id="Phobius"/>
    </source>
</evidence>
<sequence>MTTAALIEAAVRRDRLFATLGLAAVATLAWVWLLTAGRVADDDMPMPMFMAWTPGHAMMMLLMWWIMMAAMMLPAAAPILLLQAATQRRRQPAAWPYPALVLATAGYLGIWGLFSLAATAAQWALERTGLVDSMSMTAGDALAGALLLGAGFYQFTPLKQACLRHCRSPLAFVATHWRPGAMGALRMGVVHGAWCLGCCWLLMALLFVGGVMSPFWIGALALYVLLEKLGPHGDRLGRAAGLLLLAAGCLLLWQAA</sequence>
<keyword evidence="1" id="KW-0472">Membrane</keyword>
<dbReference type="Pfam" id="PF09948">
    <property type="entry name" value="PpoB2"/>
    <property type="match status" value="1"/>
</dbReference>